<dbReference type="SUPFAM" id="SSF54523">
    <property type="entry name" value="Pili subunits"/>
    <property type="match status" value="1"/>
</dbReference>
<dbReference type="PANTHER" id="PTHR30093:SF2">
    <property type="entry name" value="TYPE II SECRETION SYSTEM PROTEIN H"/>
    <property type="match status" value="1"/>
</dbReference>
<protein>
    <recommendedName>
        <fullName evidence="2">DUF1559 domain-containing protein</fullName>
    </recommendedName>
</protein>
<gene>
    <name evidence="3" type="ORF">FRUB_04378</name>
</gene>
<keyword evidence="4" id="KW-1185">Reference proteome</keyword>
<organism evidence="3 4">
    <name type="scientific">Fimbriiglobus ruber</name>
    <dbReference type="NCBI Taxonomy" id="1908690"/>
    <lineage>
        <taxon>Bacteria</taxon>
        <taxon>Pseudomonadati</taxon>
        <taxon>Planctomycetota</taxon>
        <taxon>Planctomycetia</taxon>
        <taxon>Gemmatales</taxon>
        <taxon>Gemmataceae</taxon>
        <taxon>Fimbriiglobus</taxon>
    </lineage>
</organism>
<dbReference type="Proteomes" id="UP000214646">
    <property type="component" value="Unassembled WGS sequence"/>
</dbReference>
<dbReference type="OrthoDB" id="282371at2"/>
<evidence type="ECO:0000313" key="3">
    <source>
        <dbReference type="EMBL" id="OWK42300.1"/>
    </source>
</evidence>
<evidence type="ECO:0000256" key="1">
    <source>
        <dbReference type="SAM" id="Phobius"/>
    </source>
</evidence>
<dbReference type="EMBL" id="NIDE01000005">
    <property type="protein sequence ID" value="OWK42300.1"/>
    <property type="molecule type" value="Genomic_DNA"/>
</dbReference>
<dbReference type="Pfam" id="PF07596">
    <property type="entry name" value="SBP_bac_10"/>
    <property type="match status" value="2"/>
</dbReference>
<feature type="domain" description="DUF1559" evidence="2">
    <location>
        <begin position="36"/>
        <end position="143"/>
    </location>
</feature>
<reference evidence="4" key="1">
    <citation type="submission" date="2017-06" db="EMBL/GenBank/DDBJ databases">
        <title>Genome analysis of Fimbriiglobus ruber SP5, the first member of the order Planctomycetales with confirmed chitinolytic capability.</title>
        <authorList>
            <person name="Ravin N.V."/>
            <person name="Rakitin A.L."/>
            <person name="Ivanova A.A."/>
            <person name="Beletsky A.V."/>
            <person name="Kulichevskaya I.S."/>
            <person name="Mardanov A.V."/>
            <person name="Dedysh S.N."/>
        </authorList>
    </citation>
    <scope>NUCLEOTIDE SEQUENCE [LARGE SCALE GENOMIC DNA]</scope>
    <source>
        <strain evidence="4">SP5</strain>
    </source>
</reference>
<accession>A0A225DLB6</accession>
<dbReference type="PANTHER" id="PTHR30093">
    <property type="entry name" value="GENERAL SECRETION PATHWAY PROTEIN G"/>
    <property type="match status" value="1"/>
</dbReference>
<comment type="caution">
    <text evidence="3">The sequence shown here is derived from an EMBL/GenBank/DDBJ whole genome shotgun (WGS) entry which is preliminary data.</text>
</comment>
<dbReference type="PROSITE" id="PS00409">
    <property type="entry name" value="PROKAR_NTER_METHYL"/>
    <property type="match status" value="1"/>
</dbReference>
<dbReference type="Gene3D" id="3.30.700.10">
    <property type="entry name" value="Glycoprotein, Type 4 Pilin"/>
    <property type="match status" value="1"/>
</dbReference>
<dbReference type="InterPro" id="IPR045584">
    <property type="entry name" value="Pilin-like"/>
</dbReference>
<dbReference type="InterPro" id="IPR012902">
    <property type="entry name" value="N_methyl_site"/>
</dbReference>
<sequence>MTTVRRPARAGFTLVELLVVIAIIAVLVGLLLPAVQKAREAADRATSTNNLKQIGLGFQNYHSAYGHFPNNGMQTASTSLGNWPEFGTGNTPPAGVVSVATTGVGWPAPWWWGFGFPTQSDKSPAGSWAYSLLPFMEQDSTFQIQAYCVAVKSLYIPNRRAATPIAVPATDPVYPGWSYTVVPATLPVLPTNLLPFANLWGHSDYSANDQIILPGDGNPGVTFKITQIKDGSSNTILAGEKAMDIRAVAAGSWYWDEPIILGGTGGLARCGLGLYKDGNIAGAASGPGVGAWPDNANQFCGGGNWGSPGSGGVQFSFADGSVRTLSYGLSDPAFAFNTIMWQLIRPSDGIPIANGDF</sequence>
<dbReference type="NCBIfam" id="TIGR04294">
    <property type="entry name" value="pre_pil_HX9DG"/>
    <property type="match status" value="1"/>
</dbReference>
<proteinExistence type="predicted"/>
<evidence type="ECO:0000313" key="4">
    <source>
        <dbReference type="Proteomes" id="UP000214646"/>
    </source>
</evidence>
<dbReference type="InterPro" id="IPR027558">
    <property type="entry name" value="Pre_pil_HX9DG_C"/>
</dbReference>
<keyword evidence="1" id="KW-1133">Transmembrane helix</keyword>
<keyword evidence="1" id="KW-0812">Transmembrane</keyword>
<dbReference type="NCBIfam" id="TIGR02532">
    <property type="entry name" value="IV_pilin_GFxxxE"/>
    <property type="match status" value="1"/>
</dbReference>
<keyword evidence="1" id="KW-0472">Membrane</keyword>
<feature type="domain" description="DUF1559" evidence="2">
    <location>
        <begin position="217"/>
        <end position="327"/>
    </location>
</feature>
<dbReference type="AlphaFoldDB" id="A0A225DLB6"/>
<feature type="transmembrane region" description="Helical" evidence="1">
    <location>
        <begin position="12"/>
        <end position="35"/>
    </location>
</feature>
<evidence type="ECO:0000259" key="2">
    <source>
        <dbReference type="Pfam" id="PF07596"/>
    </source>
</evidence>
<name>A0A225DLB6_9BACT</name>
<dbReference type="InterPro" id="IPR011453">
    <property type="entry name" value="DUF1559"/>
</dbReference>
<dbReference type="Pfam" id="PF07963">
    <property type="entry name" value="N_methyl"/>
    <property type="match status" value="1"/>
</dbReference>
<dbReference type="RefSeq" id="WP_143393290.1">
    <property type="nucleotide sequence ID" value="NZ_NIDE01000005.1"/>
</dbReference>